<proteinExistence type="predicted"/>
<comment type="caution">
    <text evidence="1">The sequence shown here is derived from an EMBL/GenBank/DDBJ whole genome shotgun (WGS) entry which is preliminary data.</text>
</comment>
<keyword evidence="2" id="KW-1185">Reference proteome</keyword>
<reference evidence="1" key="2">
    <citation type="journal article" date="2022" name="New Phytol.">
        <title>Evolutionary transition to the ectomycorrhizal habit in the genomes of a hyperdiverse lineage of mushroom-forming fungi.</title>
        <authorList>
            <person name="Looney B."/>
            <person name="Miyauchi S."/>
            <person name="Morin E."/>
            <person name="Drula E."/>
            <person name="Courty P.E."/>
            <person name="Kohler A."/>
            <person name="Kuo A."/>
            <person name="LaButti K."/>
            <person name="Pangilinan J."/>
            <person name="Lipzen A."/>
            <person name="Riley R."/>
            <person name="Andreopoulos W."/>
            <person name="He G."/>
            <person name="Johnson J."/>
            <person name="Nolan M."/>
            <person name="Tritt A."/>
            <person name="Barry K.W."/>
            <person name="Grigoriev I.V."/>
            <person name="Nagy L.G."/>
            <person name="Hibbett D."/>
            <person name="Henrissat B."/>
            <person name="Matheny P.B."/>
            <person name="Labbe J."/>
            <person name="Martin F.M."/>
        </authorList>
    </citation>
    <scope>NUCLEOTIDE SEQUENCE</scope>
    <source>
        <strain evidence="1">HHB10654</strain>
    </source>
</reference>
<dbReference type="EMBL" id="MU277200">
    <property type="protein sequence ID" value="KAI0064122.1"/>
    <property type="molecule type" value="Genomic_DNA"/>
</dbReference>
<reference evidence="1" key="1">
    <citation type="submission" date="2021-03" db="EMBL/GenBank/DDBJ databases">
        <authorList>
            <consortium name="DOE Joint Genome Institute"/>
            <person name="Ahrendt S."/>
            <person name="Looney B.P."/>
            <person name="Miyauchi S."/>
            <person name="Morin E."/>
            <person name="Drula E."/>
            <person name="Courty P.E."/>
            <person name="Chicoki N."/>
            <person name="Fauchery L."/>
            <person name="Kohler A."/>
            <person name="Kuo A."/>
            <person name="Labutti K."/>
            <person name="Pangilinan J."/>
            <person name="Lipzen A."/>
            <person name="Riley R."/>
            <person name="Andreopoulos W."/>
            <person name="He G."/>
            <person name="Johnson J."/>
            <person name="Barry K.W."/>
            <person name="Grigoriev I.V."/>
            <person name="Nagy L."/>
            <person name="Hibbett D."/>
            <person name="Henrissat B."/>
            <person name="Matheny P.B."/>
            <person name="Labbe J."/>
            <person name="Martin F."/>
        </authorList>
    </citation>
    <scope>NUCLEOTIDE SEQUENCE</scope>
    <source>
        <strain evidence="1">HHB10654</strain>
    </source>
</reference>
<protein>
    <submittedName>
        <fullName evidence="1">Uncharacterized protein</fullName>
    </submittedName>
</protein>
<name>A0ACB8T6S5_9AGAM</name>
<accession>A0ACB8T6S5</accession>
<evidence type="ECO:0000313" key="1">
    <source>
        <dbReference type="EMBL" id="KAI0064122.1"/>
    </source>
</evidence>
<organism evidence="1 2">
    <name type="scientific">Artomyces pyxidatus</name>
    <dbReference type="NCBI Taxonomy" id="48021"/>
    <lineage>
        <taxon>Eukaryota</taxon>
        <taxon>Fungi</taxon>
        <taxon>Dikarya</taxon>
        <taxon>Basidiomycota</taxon>
        <taxon>Agaricomycotina</taxon>
        <taxon>Agaricomycetes</taxon>
        <taxon>Russulales</taxon>
        <taxon>Auriscalpiaceae</taxon>
        <taxon>Artomyces</taxon>
    </lineage>
</organism>
<evidence type="ECO:0000313" key="2">
    <source>
        <dbReference type="Proteomes" id="UP000814140"/>
    </source>
</evidence>
<gene>
    <name evidence="1" type="ORF">BV25DRAFT_1823662</name>
</gene>
<sequence length="111" mass="11518">MSTTHTTSDQTPSAPSALRPSDVAPPTQVDTASQQASTQPGDGSEVRDPAAGASTVGATPELPKVPFKDQVIAHAKKSRGTLLGKPELKEHGNQILQGQADAREPTRKPSV</sequence>
<dbReference type="Proteomes" id="UP000814140">
    <property type="component" value="Unassembled WGS sequence"/>
</dbReference>